<evidence type="ECO:0000256" key="6">
    <source>
        <dbReference type="ARBA" id="ARBA00012947"/>
    </source>
</evidence>
<name>A0A926E6U6_9FIRM</name>
<evidence type="ECO:0000256" key="10">
    <source>
        <dbReference type="ARBA" id="ARBA00030169"/>
    </source>
</evidence>
<evidence type="ECO:0000313" key="14">
    <source>
        <dbReference type="EMBL" id="MBC8567473.1"/>
    </source>
</evidence>
<dbReference type="EC" id="4.1.3.17" evidence="5"/>
<dbReference type="GO" id="GO:0046872">
    <property type="term" value="F:metal ion binding"/>
    <property type="evidence" value="ECO:0007669"/>
    <property type="project" value="UniProtKB-KW"/>
</dbReference>
<feature type="binding site" evidence="13">
    <location>
        <position position="119"/>
    </location>
    <ligand>
        <name>Mg(2+)</name>
        <dbReference type="ChEBI" id="CHEBI:18420"/>
    </ligand>
</feature>
<evidence type="ECO:0000256" key="9">
    <source>
        <dbReference type="ARBA" id="ARBA00029596"/>
    </source>
</evidence>
<evidence type="ECO:0000256" key="1">
    <source>
        <dbReference type="ARBA" id="ARBA00001342"/>
    </source>
</evidence>
<keyword evidence="13" id="KW-0460">Magnesium</keyword>
<dbReference type="InterPro" id="IPR036704">
    <property type="entry name" value="RraA/RraA-like_sf"/>
</dbReference>
<evidence type="ECO:0000256" key="2">
    <source>
        <dbReference type="ARBA" id="ARBA00001968"/>
    </source>
</evidence>
<evidence type="ECO:0000256" key="11">
    <source>
        <dbReference type="ARBA" id="ARBA00032305"/>
    </source>
</evidence>
<evidence type="ECO:0000256" key="12">
    <source>
        <dbReference type="ARBA" id="ARBA00047973"/>
    </source>
</evidence>
<keyword evidence="15" id="KW-1185">Reference proteome</keyword>
<dbReference type="PANTHER" id="PTHR33254">
    <property type="entry name" value="4-HYDROXY-4-METHYL-2-OXOGLUTARATE ALDOLASE 3-RELATED"/>
    <property type="match status" value="1"/>
</dbReference>
<reference evidence="14" key="1">
    <citation type="submission" date="2020-08" db="EMBL/GenBank/DDBJ databases">
        <title>Genome public.</title>
        <authorList>
            <person name="Liu C."/>
            <person name="Sun Q."/>
        </authorList>
    </citation>
    <scope>NUCLEOTIDE SEQUENCE</scope>
    <source>
        <strain evidence="14">NSJ-24</strain>
    </source>
</reference>
<dbReference type="CDD" id="cd16841">
    <property type="entry name" value="RraA_family"/>
    <property type="match status" value="1"/>
</dbReference>
<organism evidence="14 15">
    <name type="scientific">Lentihominibacter hominis</name>
    <dbReference type="NCBI Taxonomy" id="2763645"/>
    <lineage>
        <taxon>Bacteria</taxon>
        <taxon>Bacillati</taxon>
        <taxon>Bacillota</taxon>
        <taxon>Clostridia</taxon>
        <taxon>Peptostreptococcales</taxon>
        <taxon>Anaerovoracaceae</taxon>
        <taxon>Lentihominibacter</taxon>
    </lineage>
</organism>
<dbReference type="Gene3D" id="3.50.30.40">
    <property type="entry name" value="Ribonuclease E inhibitor RraA/RraA-like"/>
    <property type="match status" value="1"/>
</dbReference>
<comment type="catalytic activity">
    <reaction evidence="12">
        <text>oxaloacetate + H(+) = pyruvate + CO2</text>
        <dbReference type="Rhea" id="RHEA:15641"/>
        <dbReference type="ChEBI" id="CHEBI:15361"/>
        <dbReference type="ChEBI" id="CHEBI:15378"/>
        <dbReference type="ChEBI" id="CHEBI:16452"/>
        <dbReference type="ChEBI" id="CHEBI:16526"/>
        <dbReference type="EC" id="4.1.1.112"/>
    </reaction>
</comment>
<protein>
    <recommendedName>
        <fullName evidence="7">Putative 4-hydroxy-4-methyl-2-oxoglutarate aldolase</fullName>
        <ecNumber evidence="6">4.1.1.112</ecNumber>
        <ecNumber evidence="5">4.1.3.17</ecNumber>
    </recommendedName>
    <alternativeName>
        <fullName evidence="11">Oxaloacetate decarboxylase</fullName>
    </alternativeName>
    <alternativeName>
        <fullName evidence="9">Regulator of ribonuclease activity homolog</fullName>
    </alternativeName>
    <alternativeName>
        <fullName evidence="10">RraA-like protein</fullName>
    </alternativeName>
</protein>
<dbReference type="GO" id="GO:0047443">
    <property type="term" value="F:4-hydroxy-4-methyl-2-oxoglutarate aldolase activity"/>
    <property type="evidence" value="ECO:0007669"/>
    <property type="project" value="UniProtKB-EC"/>
</dbReference>
<comment type="similarity">
    <text evidence="3">Belongs to the class II aldolase/RraA-like family.</text>
</comment>
<keyword evidence="13" id="KW-0479">Metal-binding</keyword>
<feature type="binding site" evidence="13">
    <location>
        <begin position="96"/>
        <end position="99"/>
    </location>
    <ligand>
        <name>substrate</name>
    </ligand>
</feature>
<accession>A0A926E6U6</accession>
<comment type="cofactor">
    <cofactor evidence="13">
        <name>Mg(2+)</name>
        <dbReference type="ChEBI" id="CHEBI:18420"/>
    </cofactor>
</comment>
<dbReference type="EMBL" id="JACRTA010000001">
    <property type="protein sequence ID" value="MBC8567473.1"/>
    <property type="molecule type" value="Genomic_DNA"/>
</dbReference>
<sequence>MMKINIAERKYGLSERLAEKALKADIAAMGHYTEFGFMNPDIKFMCGRETKVFGNALTVRIPSEESKALHLAVSMAQEGDIIVIDRCGDKTHAAVGEMVALCANTRKVSAIVIDGPMTDFEEIEEIGIPVFARGVSALTTKFIHDCGEINYDVSCGGVVVHPGDMIMADRNGILVLRDFEAEELLDTAISDQAQESGEKKEVLEGATLQQLYVPEYPL</sequence>
<comment type="cofactor">
    <cofactor evidence="2">
        <name>a divalent metal cation</name>
        <dbReference type="ChEBI" id="CHEBI:60240"/>
    </cofactor>
</comment>
<dbReference type="AlphaFoldDB" id="A0A926E6U6"/>
<dbReference type="Pfam" id="PF03737">
    <property type="entry name" value="RraA-like"/>
    <property type="match status" value="1"/>
</dbReference>
<comment type="function">
    <text evidence="8">Catalyzes the aldol cleavage of 4-hydroxy-4-methyl-2-oxoglutarate (HMG) into 2 molecules of pyruvate. Also contains a secondary oxaloacetate (OAA) decarboxylase activity due to the common pyruvate enolate transition state formed following C-C bond cleavage in the retro-aldol and decarboxylation reactions.</text>
</comment>
<dbReference type="PANTHER" id="PTHR33254:SF4">
    <property type="entry name" value="4-HYDROXY-4-METHYL-2-OXOGLUTARATE ALDOLASE 3-RELATED"/>
    <property type="match status" value="1"/>
</dbReference>
<dbReference type="RefSeq" id="WP_177269520.1">
    <property type="nucleotide sequence ID" value="NZ_JACRTA010000001.1"/>
</dbReference>
<evidence type="ECO:0000313" key="15">
    <source>
        <dbReference type="Proteomes" id="UP000610862"/>
    </source>
</evidence>
<proteinExistence type="inferred from homology"/>
<comment type="catalytic activity">
    <reaction evidence="1">
        <text>4-hydroxy-4-methyl-2-oxoglutarate = 2 pyruvate</text>
        <dbReference type="Rhea" id="RHEA:22748"/>
        <dbReference type="ChEBI" id="CHEBI:15361"/>
        <dbReference type="ChEBI" id="CHEBI:58276"/>
        <dbReference type="EC" id="4.1.3.17"/>
    </reaction>
</comment>
<evidence type="ECO:0000256" key="4">
    <source>
        <dbReference type="ARBA" id="ARBA00011233"/>
    </source>
</evidence>
<gene>
    <name evidence="14" type="ORF">H8692_01700</name>
</gene>
<dbReference type="SUPFAM" id="SSF89562">
    <property type="entry name" value="RraA-like"/>
    <property type="match status" value="1"/>
</dbReference>
<comment type="subunit">
    <text evidence="4">Homotrimer.</text>
</comment>
<dbReference type="EC" id="4.1.1.112" evidence="6"/>
<dbReference type="InterPro" id="IPR005493">
    <property type="entry name" value="RraA/RraA-like"/>
</dbReference>
<dbReference type="Proteomes" id="UP000610862">
    <property type="component" value="Unassembled WGS sequence"/>
</dbReference>
<evidence type="ECO:0000256" key="8">
    <source>
        <dbReference type="ARBA" id="ARBA00025046"/>
    </source>
</evidence>
<evidence type="ECO:0000256" key="7">
    <source>
        <dbReference type="ARBA" id="ARBA00016549"/>
    </source>
</evidence>
<evidence type="ECO:0000256" key="3">
    <source>
        <dbReference type="ARBA" id="ARBA00008621"/>
    </source>
</evidence>
<dbReference type="GO" id="GO:0008948">
    <property type="term" value="F:oxaloacetate decarboxylase activity"/>
    <property type="evidence" value="ECO:0007669"/>
    <property type="project" value="UniProtKB-EC"/>
</dbReference>
<evidence type="ECO:0000256" key="13">
    <source>
        <dbReference type="PIRSR" id="PIRSR605493-1"/>
    </source>
</evidence>
<comment type="caution">
    <text evidence="14">The sequence shown here is derived from an EMBL/GenBank/DDBJ whole genome shotgun (WGS) entry which is preliminary data.</text>
</comment>
<evidence type="ECO:0000256" key="5">
    <source>
        <dbReference type="ARBA" id="ARBA00012213"/>
    </source>
</evidence>